<evidence type="ECO:0000313" key="2">
    <source>
        <dbReference type="Proteomes" id="UP000265581"/>
    </source>
</evidence>
<dbReference type="SUPFAM" id="SSF55961">
    <property type="entry name" value="Bet v1-like"/>
    <property type="match status" value="1"/>
</dbReference>
<keyword evidence="2" id="KW-1185">Reference proteome</keyword>
<dbReference type="InterPro" id="IPR019587">
    <property type="entry name" value="Polyketide_cyclase/dehydratase"/>
</dbReference>
<dbReference type="Pfam" id="PF10604">
    <property type="entry name" value="Polyketide_cyc2"/>
    <property type="match status" value="1"/>
</dbReference>
<proteinExistence type="predicted"/>
<dbReference type="CDD" id="cd07812">
    <property type="entry name" value="SRPBCC"/>
    <property type="match status" value="1"/>
</dbReference>
<accession>A0A371P5A9</accession>
<dbReference type="Proteomes" id="UP000265581">
    <property type="component" value="Unassembled WGS sequence"/>
</dbReference>
<reference evidence="1 2" key="1">
    <citation type="submission" date="2018-08" db="EMBL/GenBank/DDBJ databases">
        <title>Aeromicrobium sp. M2KJ-4, whole genome shotgun sequence.</title>
        <authorList>
            <person name="Tuo L."/>
        </authorList>
    </citation>
    <scope>NUCLEOTIDE SEQUENCE [LARGE SCALE GENOMIC DNA]</scope>
    <source>
        <strain evidence="1 2">M2KJ-4</strain>
    </source>
</reference>
<dbReference type="RefSeq" id="WP_119705315.1">
    <property type="nucleotide sequence ID" value="NZ_JBHSOI010000002.1"/>
</dbReference>
<gene>
    <name evidence="1" type="ORF">DX116_16650</name>
</gene>
<dbReference type="EMBL" id="QUBR01000002">
    <property type="protein sequence ID" value="REK70730.1"/>
    <property type="molecule type" value="Genomic_DNA"/>
</dbReference>
<dbReference type="AlphaFoldDB" id="A0A371P5A9"/>
<comment type="caution">
    <text evidence="1">The sequence shown here is derived from an EMBL/GenBank/DDBJ whole genome shotgun (WGS) entry which is preliminary data.</text>
</comment>
<organism evidence="1 2">
    <name type="scientific">Aeromicrobium endophyticum</name>
    <dbReference type="NCBI Taxonomy" id="2292704"/>
    <lineage>
        <taxon>Bacteria</taxon>
        <taxon>Bacillati</taxon>
        <taxon>Actinomycetota</taxon>
        <taxon>Actinomycetes</taxon>
        <taxon>Propionibacteriales</taxon>
        <taxon>Nocardioidaceae</taxon>
        <taxon>Aeromicrobium</taxon>
    </lineage>
</organism>
<name>A0A371P5A9_9ACTN</name>
<dbReference type="Gene3D" id="3.30.530.20">
    <property type="match status" value="1"/>
</dbReference>
<sequence length="157" mass="17421">MAGQPPLEASLEIAAPPERVWAALSDLSAMRRRSPELVGTLMRGAPRVGRRAVHLNRRKAVVWPTSSRITRWKDPAHDGGHGALAFRVWPTDVEWSYELEPSAAGTLVTERRTAMPRPSLLVRVMARYAMGGADQHDVELLDGMHRTLAALRTDAQR</sequence>
<protein>
    <submittedName>
        <fullName evidence="1">SRPBCC family protein</fullName>
    </submittedName>
</protein>
<evidence type="ECO:0000313" key="1">
    <source>
        <dbReference type="EMBL" id="REK70730.1"/>
    </source>
</evidence>
<dbReference type="OrthoDB" id="4618973at2"/>
<dbReference type="InterPro" id="IPR023393">
    <property type="entry name" value="START-like_dom_sf"/>
</dbReference>